<gene>
    <name evidence="1" type="ORF">A1507_09875</name>
</gene>
<protein>
    <submittedName>
        <fullName evidence="1">Uncharacterized protein</fullName>
    </submittedName>
</protein>
<dbReference type="EMBL" id="LUUJ01000061">
    <property type="protein sequence ID" value="OAI18231.1"/>
    <property type="molecule type" value="Genomic_DNA"/>
</dbReference>
<sequence length="91" mass="10206">MDTSIMNLERDDLYTFCDLLPEPIIAKPVATATRNRGMTLAIEYEGKRALLTERGKPCKFNSIDAVMFELDGAPNVDTSALVIETASYWKF</sequence>
<name>A0A177NK17_9GAMM</name>
<evidence type="ECO:0000313" key="2">
    <source>
        <dbReference type="Proteomes" id="UP000077857"/>
    </source>
</evidence>
<dbReference type="AlphaFoldDB" id="A0A177NK17"/>
<reference evidence="1 2" key="1">
    <citation type="submission" date="2016-03" db="EMBL/GenBank/DDBJ databases">
        <authorList>
            <person name="Ploux O."/>
        </authorList>
    </citation>
    <scope>NUCLEOTIDE SEQUENCE [LARGE SCALE GENOMIC DNA]</scope>
    <source>
        <strain evidence="1 2">R-45378</strain>
    </source>
</reference>
<evidence type="ECO:0000313" key="1">
    <source>
        <dbReference type="EMBL" id="OAI18231.1"/>
    </source>
</evidence>
<accession>A0A177NK17</accession>
<dbReference type="Proteomes" id="UP000077857">
    <property type="component" value="Unassembled WGS sequence"/>
</dbReference>
<dbReference type="RefSeq" id="WP_157205490.1">
    <property type="nucleotide sequence ID" value="NZ_LUUJ01000061.1"/>
</dbReference>
<comment type="caution">
    <text evidence="1">The sequence shown here is derived from an EMBL/GenBank/DDBJ whole genome shotgun (WGS) entry which is preliminary data.</text>
</comment>
<proteinExistence type="predicted"/>
<organism evidence="1 2">
    <name type="scientific">Methylomonas koyamae</name>
    <dbReference type="NCBI Taxonomy" id="702114"/>
    <lineage>
        <taxon>Bacteria</taxon>
        <taxon>Pseudomonadati</taxon>
        <taxon>Pseudomonadota</taxon>
        <taxon>Gammaproteobacteria</taxon>
        <taxon>Methylococcales</taxon>
        <taxon>Methylococcaceae</taxon>
        <taxon>Methylomonas</taxon>
    </lineage>
</organism>